<evidence type="ECO:0000313" key="2">
    <source>
        <dbReference type="Proteomes" id="UP000068382"/>
    </source>
</evidence>
<dbReference type="EMBL" id="LPUY01000079">
    <property type="protein sequence ID" value="KUP92049.1"/>
    <property type="molecule type" value="Genomic_DNA"/>
</dbReference>
<dbReference type="PATRIC" id="fig|1768241.3.peg.3206"/>
<dbReference type="InterPro" id="IPR021955">
    <property type="entry name" value="DUF3572"/>
</dbReference>
<evidence type="ECO:0000313" key="1">
    <source>
        <dbReference type="EMBL" id="KUP92049.1"/>
    </source>
</evidence>
<protein>
    <recommendedName>
        <fullName evidence="3">DUF3572 domain-containing protein</fullName>
    </recommendedName>
</protein>
<evidence type="ECO:0008006" key="3">
    <source>
        <dbReference type="Google" id="ProtNLM"/>
    </source>
</evidence>
<dbReference type="AlphaFoldDB" id="A0A132BUI6"/>
<keyword evidence="2" id="KW-1185">Reference proteome</keyword>
<dbReference type="Proteomes" id="UP000068382">
    <property type="component" value="Unassembled WGS sequence"/>
</dbReference>
<accession>A0A132BUI6</accession>
<organism evidence="1 2">
    <name type="scientific">Tritonibacter horizontis</name>
    <dbReference type="NCBI Taxonomy" id="1768241"/>
    <lineage>
        <taxon>Bacteria</taxon>
        <taxon>Pseudomonadati</taxon>
        <taxon>Pseudomonadota</taxon>
        <taxon>Alphaproteobacteria</taxon>
        <taxon>Rhodobacterales</taxon>
        <taxon>Paracoccaceae</taxon>
        <taxon>Tritonibacter</taxon>
    </lineage>
</organism>
<comment type="caution">
    <text evidence="1">The sequence shown here is derived from an EMBL/GenBank/DDBJ whole genome shotgun (WGS) entry which is preliminary data.</text>
</comment>
<gene>
    <name evidence="1" type="ORF">TRIHO_30660</name>
</gene>
<dbReference type="RefSeq" id="WP_068245517.1">
    <property type="nucleotide sequence ID" value="NZ_LPUY01000079.1"/>
</dbReference>
<name>A0A132BUI6_9RHOB</name>
<dbReference type="Pfam" id="PF12096">
    <property type="entry name" value="DUF3572"/>
    <property type="match status" value="1"/>
</dbReference>
<proteinExistence type="predicted"/>
<dbReference type="OrthoDB" id="7356934at2"/>
<reference evidence="1 2" key="1">
    <citation type="submission" date="2015-12" db="EMBL/GenBank/DDBJ databases">
        <title>Genome sequence of the marine Rhodobacteraceae strain O3.65, Candidatus Tritonibacter horizontis.</title>
        <authorList>
            <person name="Poehlein A."/>
            <person name="Giebel H.A."/>
            <person name="Voget S."/>
            <person name="Brinkhoff T."/>
        </authorList>
    </citation>
    <scope>NUCLEOTIDE SEQUENCE [LARGE SCALE GENOMIC DNA]</scope>
    <source>
        <strain evidence="1 2">O3.65</strain>
    </source>
</reference>
<sequence length="94" mass="10105">MPFSADRAEVLSLKALSWLAANDELLPVFLNASGASLADLRARVEDAAFLGAVLDFLLMDDAWVMAFCDSEGVAYTTLVEARAALPGGDQMHWT</sequence>